<keyword evidence="1" id="KW-1133">Transmembrane helix</keyword>
<dbReference type="AlphaFoldDB" id="A0A0S7EKB2"/>
<feature type="transmembrane region" description="Helical" evidence="1">
    <location>
        <begin position="50"/>
        <end position="70"/>
    </location>
</feature>
<evidence type="ECO:0000313" key="2">
    <source>
        <dbReference type="EMBL" id="JAO05423.1"/>
    </source>
</evidence>
<dbReference type="EMBL" id="GBYX01476254">
    <property type="protein sequence ID" value="JAO05423.1"/>
    <property type="molecule type" value="Transcribed_RNA"/>
</dbReference>
<name>A0A0S7EKB2_9TELE</name>
<reference evidence="2" key="1">
    <citation type="submission" date="2014-12" db="EMBL/GenBank/DDBJ databases">
        <title>Parallel Evolution in Life History Adaptation Evident in the Tissue-Specific Poeciliopsis prolifica transcriptome.</title>
        <authorList>
            <person name="Jue N.K."/>
            <person name="Foley R.J."/>
            <person name="Obergfell C."/>
            <person name="Reznick D.N."/>
            <person name="O'Neill R.J."/>
            <person name="O'Neill M.J."/>
        </authorList>
    </citation>
    <scope>NUCLEOTIDE SEQUENCE</scope>
</reference>
<feature type="non-terminal residue" evidence="2">
    <location>
        <position position="1"/>
    </location>
</feature>
<proteinExistence type="predicted"/>
<keyword evidence="1" id="KW-0472">Membrane</keyword>
<sequence>QTVTVSALHPPASNQRRSLLQMSFIHRNTDFTLNSGKSESERDLELQRRFFHAITVWFVFISLCAAVEGADLMMMTGNLKQAKHNALSAGFISSSDLPLIRLRLLSEELFVSLPLSAHTLDHFQSLFSSSCRQITSTQICCCNFL</sequence>
<gene>
    <name evidence="2" type="primary">PPUP8935</name>
</gene>
<protein>
    <submittedName>
        <fullName evidence="2">PPUP8935</fullName>
    </submittedName>
</protein>
<organism evidence="2">
    <name type="scientific">Poeciliopsis prolifica</name>
    <name type="common">blackstripe livebearer</name>
    <dbReference type="NCBI Taxonomy" id="188132"/>
    <lineage>
        <taxon>Eukaryota</taxon>
        <taxon>Metazoa</taxon>
        <taxon>Chordata</taxon>
        <taxon>Craniata</taxon>
        <taxon>Vertebrata</taxon>
        <taxon>Euteleostomi</taxon>
        <taxon>Actinopterygii</taxon>
        <taxon>Neopterygii</taxon>
        <taxon>Teleostei</taxon>
        <taxon>Neoteleostei</taxon>
        <taxon>Acanthomorphata</taxon>
        <taxon>Ovalentaria</taxon>
        <taxon>Atherinomorphae</taxon>
        <taxon>Cyprinodontiformes</taxon>
        <taxon>Poeciliidae</taxon>
        <taxon>Poeciliinae</taxon>
        <taxon>Poeciliopsis</taxon>
    </lineage>
</organism>
<keyword evidence="1" id="KW-0812">Transmembrane</keyword>
<evidence type="ECO:0000256" key="1">
    <source>
        <dbReference type="SAM" id="Phobius"/>
    </source>
</evidence>
<accession>A0A0S7EKB2</accession>